<accession>A0A7X1F8Y3</accession>
<dbReference type="AlphaFoldDB" id="A0A7X1F8Y3"/>
<comment type="caution">
    <text evidence="1">The sequence shown here is derived from an EMBL/GenBank/DDBJ whole genome shotgun (WGS) entry which is preliminary data.</text>
</comment>
<organism evidence="1 2">
    <name type="scientific">Novosphingobium aerophilum</name>
    <dbReference type="NCBI Taxonomy" id="2839843"/>
    <lineage>
        <taxon>Bacteria</taxon>
        <taxon>Pseudomonadati</taxon>
        <taxon>Pseudomonadota</taxon>
        <taxon>Alphaproteobacteria</taxon>
        <taxon>Sphingomonadales</taxon>
        <taxon>Sphingomonadaceae</taxon>
        <taxon>Novosphingobium</taxon>
    </lineage>
</organism>
<sequence>MDLNHLLYQHQRAMMRSRDAAGVLNPGAFGLVRHYQTRIDRFQALMGVSSRPAWCTPIGAAS</sequence>
<dbReference type="RefSeq" id="WP_185683958.1">
    <property type="nucleotide sequence ID" value="NZ_JACLAU010000021.1"/>
</dbReference>
<keyword evidence="2" id="KW-1185">Reference proteome</keyword>
<gene>
    <name evidence="1" type="ORF">H7F49_12615</name>
</gene>
<evidence type="ECO:0000313" key="1">
    <source>
        <dbReference type="EMBL" id="MBC2652546.1"/>
    </source>
</evidence>
<name>A0A7X1F8Y3_9SPHN</name>
<protein>
    <submittedName>
        <fullName evidence="1">Uncharacterized protein</fullName>
    </submittedName>
</protein>
<reference evidence="1 2" key="1">
    <citation type="submission" date="2020-08" db="EMBL/GenBank/DDBJ databases">
        <title>The genome sequence of Novosphingobium flavum 4Y4.</title>
        <authorList>
            <person name="Liu Y."/>
        </authorList>
    </citation>
    <scope>NUCLEOTIDE SEQUENCE [LARGE SCALE GENOMIC DNA]</scope>
    <source>
        <strain evidence="1 2">4Y4</strain>
    </source>
</reference>
<dbReference type="EMBL" id="JACLAU010000021">
    <property type="protein sequence ID" value="MBC2652546.1"/>
    <property type="molecule type" value="Genomic_DNA"/>
</dbReference>
<dbReference type="Proteomes" id="UP000520156">
    <property type="component" value="Unassembled WGS sequence"/>
</dbReference>
<proteinExistence type="predicted"/>
<evidence type="ECO:0000313" key="2">
    <source>
        <dbReference type="Proteomes" id="UP000520156"/>
    </source>
</evidence>